<evidence type="ECO:0000313" key="1">
    <source>
        <dbReference type="EMBL" id="OIQ95983.1"/>
    </source>
</evidence>
<protein>
    <submittedName>
        <fullName evidence="1">Toxin HigB-2</fullName>
    </submittedName>
</protein>
<dbReference type="EMBL" id="MLJW01000156">
    <property type="protein sequence ID" value="OIQ95983.1"/>
    <property type="molecule type" value="Genomic_DNA"/>
</dbReference>
<accession>A0A1J5RVI6</accession>
<proteinExistence type="predicted"/>
<gene>
    <name evidence="1" type="primary">higB-2_2</name>
    <name evidence="1" type="ORF">GALL_219800</name>
</gene>
<reference evidence="1" key="1">
    <citation type="submission" date="2016-10" db="EMBL/GenBank/DDBJ databases">
        <title>Sequence of Gallionella enrichment culture.</title>
        <authorList>
            <person name="Poehlein A."/>
            <person name="Muehling M."/>
            <person name="Daniel R."/>
        </authorList>
    </citation>
    <scope>NUCLEOTIDE SEQUENCE</scope>
</reference>
<dbReference type="InterPro" id="IPR009387">
    <property type="entry name" value="HigB-2"/>
</dbReference>
<comment type="caution">
    <text evidence="1">The sequence shown here is derived from an EMBL/GenBank/DDBJ whole genome shotgun (WGS) entry which is preliminary data.</text>
</comment>
<sequence length="107" mass="12121">MSYNVIASGRFQKEMKRLVKKYPSLKNEYAVLIDSLETNPVQGIALHHNCYKIRISIASKGKGKSGGARVITNVFIKGKTVYLLTIYDKSEMENISDKELLELLKEI</sequence>
<dbReference type="AlphaFoldDB" id="A0A1J5RVI6"/>
<organism evidence="1">
    <name type="scientific">mine drainage metagenome</name>
    <dbReference type="NCBI Taxonomy" id="410659"/>
    <lineage>
        <taxon>unclassified sequences</taxon>
        <taxon>metagenomes</taxon>
        <taxon>ecological metagenomes</taxon>
    </lineage>
</organism>
<name>A0A1J5RVI6_9ZZZZ</name>
<dbReference type="Pfam" id="PF06296">
    <property type="entry name" value="RelE"/>
    <property type="match status" value="1"/>
</dbReference>
<dbReference type="PIRSF" id="PIRSF039032">
    <property type="entry name" value="HigB-2"/>
    <property type="match status" value="1"/>
</dbReference>